<protein>
    <submittedName>
        <fullName evidence="3">ArsC/Spx/MgsR family protein</fullName>
    </submittedName>
</protein>
<dbReference type="PROSITE" id="PS51353">
    <property type="entry name" value="ARSC"/>
    <property type="match status" value="1"/>
</dbReference>
<proteinExistence type="inferred from homology"/>
<name>A0ABT8D4E6_9RHOB</name>
<dbReference type="EMBL" id="JAUFRC010000001">
    <property type="protein sequence ID" value="MDN3711390.1"/>
    <property type="molecule type" value="Genomic_DNA"/>
</dbReference>
<dbReference type="SUPFAM" id="SSF52833">
    <property type="entry name" value="Thioredoxin-like"/>
    <property type="match status" value="1"/>
</dbReference>
<dbReference type="Gene3D" id="3.40.30.10">
    <property type="entry name" value="Glutaredoxin"/>
    <property type="match status" value="1"/>
</dbReference>
<dbReference type="PANTHER" id="PTHR30041:SF8">
    <property type="entry name" value="PROTEIN YFFB"/>
    <property type="match status" value="1"/>
</dbReference>
<reference evidence="4" key="1">
    <citation type="journal article" date="2019" name="Int. J. Syst. Evol. Microbiol.">
        <title>The Global Catalogue of Microorganisms (GCM) 10K type strain sequencing project: providing services to taxonomists for standard genome sequencing and annotation.</title>
        <authorList>
            <consortium name="The Broad Institute Genomics Platform"/>
            <consortium name="The Broad Institute Genome Sequencing Center for Infectious Disease"/>
            <person name="Wu L."/>
            <person name="Ma J."/>
        </authorList>
    </citation>
    <scope>NUCLEOTIDE SEQUENCE [LARGE SCALE GENOMIC DNA]</scope>
    <source>
        <strain evidence="4">CECT 8482</strain>
    </source>
</reference>
<dbReference type="RefSeq" id="WP_377684335.1">
    <property type="nucleotide sequence ID" value="NZ_JBHMDZ010000005.1"/>
</dbReference>
<dbReference type="PANTHER" id="PTHR30041">
    <property type="entry name" value="ARSENATE REDUCTASE"/>
    <property type="match status" value="1"/>
</dbReference>
<organism evidence="3 4">
    <name type="scientific">Paracoccus cavernae</name>
    <dbReference type="NCBI Taxonomy" id="1571207"/>
    <lineage>
        <taxon>Bacteria</taxon>
        <taxon>Pseudomonadati</taxon>
        <taxon>Pseudomonadota</taxon>
        <taxon>Alphaproteobacteria</taxon>
        <taxon>Rhodobacterales</taxon>
        <taxon>Paracoccaceae</taxon>
        <taxon>Paracoccus</taxon>
    </lineage>
</organism>
<sequence>MSKELKIYGLAHCSTCQKAQAALEAEGWSVTFRDVKTAPLSTQEWSALSDEFGEKLVNRASLTWRGMKEDERAKTPVEMLEAKPSLIKRPAIMAGDQRYLGWTANVKRALGVPV</sequence>
<comment type="caution">
    <text evidence="3">The sequence shown here is derived from an EMBL/GenBank/DDBJ whole genome shotgun (WGS) entry which is preliminary data.</text>
</comment>
<comment type="similarity">
    <text evidence="1 2">Belongs to the ArsC family.</text>
</comment>
<accession>A0ABT8D4E6</accession>
<evidence type="ECO:0000256" key="1">
    <source>
        <dbReference type="ARBA" id="ARBA00007198"/>
    </source>
</evidence>
<evidence type="ECO:0000313" key="4">
    <source>
        <dbReference type="Proteomes" id="UP001243846"/>
    </source>
</evidence>
<dbReference type="CDD" id="cd02977">
    <property type="entry name" value="ArsC_family"/>
    <property type="match status" value="1"/>
</dbReference>
<evidence type="ECO:0000256" key="2">
    <source>
        <dbReference type="PROSITE-ProRule" id="PRU01282"/>
    </source>
</evidence>
<dbReference type="InterPro" id="IPR036249">
    <property type="entry name" value="Thioredoxin-like_sf"/>
</dbReference>
<dbReference type="Pfam" id="PF03960">
    <property type="entry name" value="ArsC"/>
    <property type="match status" value="1"/>
</dbReference>
<gene>
    <name evidence="3" type="ORF">QWZ10_05385</name>
</gene>
<dbReference type="InterPro" id="IPR006660">
    <property type="entry name" value="Arsenate_reductase-like"/>
</dbReference>
<evidence type="ECO:0000313" key="3">
    <source>
        <dbReference type="EMBL" id="MDN3711390.1"/>
    </source>
</evidence>
<keyword evidence="4" id="KW-1185">Reference proteome</keyword>
<dbReference type="Proteomes" id="UP001243846">
    <property type="component" value="Unassembled WGS sequence"/>
</dbReference>